<feature type="domain" description="DUF397" evidence="1">
    <location>
        <begin position="9"/>
        <end position="61"/>
    </location>
</feature>
<dbReference type="OrthoDB" id="4570646at2"/>
<gene>
    <name evidence="2" type="ORF">CAG99_20150</name>
</gene>
<accession>A0A1W7D1E0</accession>
<dbReference type="RefSeq" id="WP_086160685.1">
    <property type="nucleotide sequence ID" value="NZ_CP021121.1"/>
</dbReference>
<evidence type="ECO:0000259" key="1">
    <source>
        <dbReference type="Pfam" id="PF04149"/>
    </source>
</evidence>
<dbReference type="InterPro" id="IPR007278">
    <property type="entry name" value="DUF397"/>
</dbReference>
<keyword evidence="3" id="KW-1185">Reference proteome</keyword>
<organism evidence="2 3">
    <name type="scientific">Streptomyces marincola</name>
    <dbReference type="NCBI Taxonomy" id="2878388"/>
    <lineage>
        <taxon>Bacteria</taxon>
        <taxon>Bacillati</taxon>
        <taxon>Actinomycetota</taxon>
        <taxon>Actinomycetes</taxon>
        <taxon>Kitasatosporales</taxon>
        <taxon>Streptomycetaceae</taxon>
        <taxon>Streptomyces</taxon>
    </lineage>
</organism>
<evidence type="ECO:0000313" key="2">
    <source>
        <dbReference type="EMBL" id="ARQ70846.1"/>
    </source>
</evidence>
<proteinExistence type="predicted"/>
<dbReference type="AlphaFoldDB" id="A0A1W7D1E0"/>
<name>A0A1W7D1E0_9ACTN</name>
<protein>
    <submittedName>
        <fullName evidence="2">DUF397 domain-containing protein</fullName>
    </submittedName>
</protein>
<reference evidence="2 3" key="1">
    <citation type="submission" date="2017-05" db="EMBL/GenBank/DDBJ databases">
        <title>Complete genome sequence of Streptomyces sp. SCSIO 03032 revealed the diverse biosynthetic pathways for its bioactive secondary metabolites.</title>
        <authorList>
            <person name="Ma L."/>
            <person name="Zhu Y."/>
            <person name="Zhang W."/>
            <person name="Zhang G."/>
            <person name="Tian X."/>
            <person name="Zhang S."/>
            <person name="Zhang C."/>
        </authorList>
    </citation>
    <scope>NUCLEOTIDE SEQUENCE [LARGE SCALE GENOMIC DNA]</scope>
    <source>
        <strain evidence="2 3">SCSIO 03032</strain>
    </source>
</reference>
<sequence length="64" mass="6765">MSSPGLAPAAWRRSSYSNTNGGECLEMAHGVTGLVPVRDSKVPGPVLVLPASAWRAFVAEVWQV</sequence>
<dbReference type="KEGG" id="smao:CAG99_20150"/>
<dbReference type="Pfam" id="PF04149">
    <property type="entry name" value="DUF397"/>
    <property type="match status" value="1"/>
</dbReference>
<dbReference type="EMBL" id="CP021121">
    <property type="protein sequence ID" value="ARQ70846.1"/>
    <property type="molecule type" value="Genomic_DNA"/>
</dbReference>
<evidence type="ECO:0000313" key="3">
    <source>
        <dbReference type="Proteomes" id="UP000194218"/>
    </source>
</evidence>
<dbReference type="Proteomes" id="UP000194218">
    <property type="component" value="Chromosome"/>
</dbReference>